<reference evidence="4" key="1">
    <citation type="journal article" date="2021" name="J Fungi (Basel)">
        <title>Genomic and Metabolomic Analyses of the Marine Fungus Emericellopsis cladophorae: Insights into Saltwater Adaptability Mechanisms and Its Biosynthetic Potential.</title>
        <authorList>
            <person name="Goncalves M.F.M."/>
            <person name="Hilario S."/>
            <person name="Van de Peer Y."/>
            <person name="Esteves A.C."/>
            <person name="Alves A."/>
        </authorList>
    </citation>
    <scope>NUCLEOTIDE SEQUENCE</scope>
    <source>
        <strain evidence="4">MUM 19.33</strain>
    </source>
</reference>
<gene>
    <name evidence="4" type="ORF">J7T54_004915</name>
</gene>
<dbReference type="GeneID" id="75831401"/>
<keyword evidence="5" id="KW-1185">Reference proteome</keyword>
<dbReference type="Proteomes" id="UP001055219">
    <property type="component" value="Unassembled WGS sequence"/>
</dbReference>
<dbReference type="CDD" id="cd04514">
    <property type="entry name" value="Taspase1_like"/>
    <property type="match status" value="1"/>
</dbReference>
<organism evidence="4 5">
    <name type="scientific">Emericellopsis cladophorae</name>
    <dbReference type="NCBI Taxonomy" id="2686198"/>
    <lineage>
        <taxon>Eukaryota</taxon>
        <taxon>Fungi</taxon>
        <taxon>Dikarya</taxon>
        <taxon>Ascomycota</taxon>
        <taxon>Pezizomycotina</taxon>
        <taxon>Sordariomycetes</taxon>
        <taxon>Hypocreomycetidae</taxon>
        <taxon>Hypocreales</taxon>
        <taxon>Bionectriaceae</taxon>
        <taxon>Emericellopsis</taxon>
    </lineage>
</organism>
<dbReference type="GO" id="GO:0051604">
    <property type="term" value="P:protein maturation"/>
    <property type="evidence" value="ECO:0007669"/>
    <property type="project" value="TreeGrafter"/>
</dbReference>
<dbReference type="InterPro" id="IPR037464">
    <property type="entry name" value="Taspase1"/>
</dbReference>
<comment type="caution">
    <text evidence="4">The sequence shown here is derived from an EMBL/GenBank/DDBJ whole genome shotgun (WGS) entry which is preliminary data.</text>
</comment>
<dbReference type="Gene3D" id="3.60.20.30">
    <property type="entry name" value="(Glycosyl)asparaginase"/>
    <property type="match status" value="1"/>
</dbReference>
<dbReference type="OrthoDB" id="77601at2759"/>
<evidence type="ECO:0000313" key="4">
    <source>
        <dbReference type="EMBL" id="KAI6781749.1"/>
    </source>
</evidence>
<dbReference type="PANTHER" id="PTHR10188:SF8">
    <property type="entry name" value="THREONINE ASPARTASE 1"/>
    <property type="match status" value="1"/>
</dbReference>
<dbReference type="GO" id="GO:0005737">
    <property type="term" value="C:cytoplasm"/>
    <property type="evidence" value="ECO:0007669"/>
    <property type="project" value="TreeGrafter"/>
</dbReference>
<feature type="active site" description="Nucleophile" evidence="1">
    <location>
        <position position="322"/>
    </location>
</feature>
<dbReference type="RefSeq" id="XP_051362605.1">
    <property type="nucleotide sequence ID" value="XM_051505952.1"/>
</dbReference>
<dbReference type="PANTHER" id="PTHR10188">
    <property type="entry name" value="L-ASPARAGINASE"/>
    <property type="match status" value="1"/>
</dbReference>
<accession>A0A9P9Y1D4</accession>
<protein>
    <submittedName>
        <fullName evidence="4">Uncharacterized protein</fullName>
    </submittedName>
</protein>
<dbReference type="InterPro" id="IPR029055">
    <property type="entry name" value="Ntn_hydrolases_N"/>
</dbReference>
<dbReference type="EMBL" id="JAGIXG020000018">
    <property type="protein sequence ID" value="KAI6781749.1"/>
    <property type="molecule type" value="Genomic_DNA"/>
</dbReference>
<feature type="compositionally biased region" description="Polar residues" evidence="3">
    <location>
        <begin position="140"/>
        <end position="150"/>
    </location>
</feature>
<evidence type="ECO:0000256" key="1">
    <source>
        <dbReference type="PIRSR" id="PIRSR600246-1"/>
    </source>
</evidence>
<dbReference type="Pfam" id="PF01112">
    <property type="entry name" value="Asparaginase_2"/>
    <property type="match status" value="2"/>
</dbReference>
<dbReference type="FunFam" id="3.60.20.30:FF:000007">
    <property type="entry name" value="Similar to threonine aspartase"/>
    <property type="match status" value="1"/>
</dbReference>
<dbReference type="InterPro" id="IPR000246">
    <property type="entry name" value="Peptidase_T2"/>
</dbReference>
<evidence type="ECO:0000256" key="2">
    <source>
        <dbReference type="PIRSR" id="PIRSR600246-3"/>
    </source>
</evidence>
<sequence length="503" mass="53451">MGMRFLQAGASATQAVEASLRILEDRDITNAGYGSNLSIDGTVECDATVVDHLGRSGACGAVPGIRNPISLAKLILDMSNLPLSLHRVPPNALVGEGARMFAVENGMATYANEHLVSKNARDRFLRWKEDLHHTEARSRPSATQGHSTGSALDLPESQPAESPEFSKDHDAAVEAGTWNEGQPDSPCNEKYISNKFRPAGVAAIADSRVSIPTAASADRSQSHASSDRPWSISIEELPRSQSESEQREPAPQAGLQQNYHGSLQSVFRPDQSDGIQSTSSSIVQQPGEPRGTKRPASSTDEAPSARYGLPLLSHADDLITDTVGAIAIDYRGYIAAGSSSGGIGMKHRGRLGPAALVGIGTAVVPCDPDDEEAVSVATVISGTGEHMATTMASQRCAERIYHGTRKGSGGKDVPEEDDDVIMESFIANDFMNHTGVKNCPSAGAIGVMTVKKTRSGYYFYFAHNTESFALASMGGNDKRPVCTMSRLSQGADITRGGRKIRLD</sequence>
<proteinExistence type="predicted"/>
<dbReference type="SUPFAM" id="SSF56235">
    <property type="entry name" value="N-terminal nucleophile aminohydrolases (Ntn hydrolases)"/>
    <property type="match status" value="1"/>
</dbReference>
<dbReference type="AlphaFoldDB" id="A0A9P9Y1D4"/>
<feature type="compositionally biased region" description="Basic and acidic residues" evidence="3">
    <location>
        <begin position="236"/>
        <end position="248"/>
    </location>
</feature>
<evidence type="ECO:0000256" key="3">
    <source>
        <dbReference type="SAM" id="MobiDB-lite"/>
    </source>
</evidence>
<reference evidence="4" key="2">
    <citation type="submission" date="2022-07" db="EMBL/GenBank/DDBJ databases">
        <authorList>
            <person name="Goncalves M.F.M."/>
            <person name="Hilario S."/>
            <person name="Van De Peer Y."/>
            <person name="Esteves A.C."/>
            <person name="Alves A."/>
        </authorList>
    </citation>
    <scope>NUCLEOTIDE SEQUENCE</scope>
    <source>
        <strain evidence="4">MUM 19.33</strain>
    </source>
</reference>
<feature type="compositionally biased region" description="Polar residues" evidence="3">
    <location>
        <begin position="273"/>
        <end position="284"/>
    </location>
</feature>
<dbReference type="GO" id="GO:0004298">
    <property type="term" value="F:threonine-type endopeptidase activity"/>
    <property type="evidence" value="ECO:0007669"/>
    <property type="project" value="InterPro"/>
</dbReference>
<feature type="region of interest" description="Disordered" evidence="3">
    <location>
        <begin position="134"/>
        <end position="168"/>
    </location>
</feature>
<name>A0A9P9Y1D4_9HYPO</name>
<feature type="region of interest" description="Disordered" evidence="3">
    <location>
        <begin position="213"/>
        <end position="304"/>
    </location>
</feature>
<feature type="compositionally biased region" description="Polar residues" evidence="3">
    <location>
        <begin position="254"/>
        <end position="265"/>
    </location>
</feature>
<evidence type="ECO:0000313" key="5">
    <source>
        <dbReference type="Proteomes" id="UP001055219"/>
    </source>
</evidence>
<feature type="site" description="Cleavage; by autolysis" evidence="2">
    <location>
        <begin position="321"/>
        <end position="322"/>
    </location>
</feature>